<dbReference type="SMART" id="SM01305">
    <property type="entry name" value="RESP18"/>
    <property type="match status" value="1"/>
</dbReference>
<dbReference type="InterPro" id="IPR024833">
    <property type="entry name" value="RESP18"/>
</dbReference>
<dbReference type="InterPro" id="IPR029403">
    <property type="entry name" value="RESP18_dom"/>
</dbReference>
<dbReference type="OMA" id="GRIQHPL"/>
<evidence type="ECO:0000259" key="4">
    <source>
        <dbReference type="Pfam" id="PF14948"/>
    </source>
</evidence>
<keyword evidence="6" id="KW-1185">Reference proteome</keyword>
<evidence type="ECO:0000256" key="3">
    <source>
        <dbReference type="SAM" id="SignalP"/>
    </source>
</evidence>
<proteinExistence type="predicted"/>
<gene>
    <name evidence="5" type="ORF">H920_18444</name>
</gene>
<evidence type="ECO:0000256" key="2">
    <source>
        <dbReference type="ARBA" id="ARBA00023329"/>
    </source>
</evidence>
<dbReference type="AlphaFoldDB" id="A0A091CQZ4"/>
<evidence type="ECO:0000313" key="5">
    <source>
        <dbReference type="EMBL" id="KFO20158.1"/>
    </source>
</evidence>
<keyword evidence="2" id="KW-0968">Cytoplasmic vesicle</keyword>
<keyword evidence="3" id="KW-0732">Signal</keyword>
<name>A0A091CQZ4_FUKDA</name>
<feature type="chain" id="PRO_5001870966" evidence="3">
    <location>
        <begin position="31"/>
        <end position="174"/>
    </location>
</feature>
<dbReference type="eggNOG" id="KOG0793">
    <property type="taxonomic scope" value="Eukaryota"/>
</dbReference>
<protein>
    <submittedName>
        <fullName evidence="5">Regulated endocrine-specific protein 18</fullName>
    </submittedName>
</protein>
<dbReference type="Proteomes" id="UP000028990">
    <property type="component" value="Unassembled WGS sequence"/>
</dbReference>
<dbReference type="EMBL" id="KN124851">
    <property type="protein sequence ID" value="KFO20158.1"/>
    <property type="molecule type" value="Genomic_DNA"/>
</dbReference>
<evidence type="ECO:0000313" key="6">
    <source>
        <dbReference type="Proteomes" id="UP000028990"/>
    </source>
</evidence>
<accession>A0A091CQZ4</accession>
<reference evidence="5 6" key="1">
    <citation type="submission" date="2013-11" db="EMBL/GenBank/DDBJ databases">
        <title>The Damaraland mole rat (Fukomys damarensis) genome and evolution of African mole rats.</title>
        <authorList>
            <person name="Gladyshev V.N."/>
            <person name="Fang X."/>
        </authorList>
    </citation>
    <scope>NUCLEOTIDE SEQUENCE [LARGE SCALE GENOMIC DNA]</scope>
    <source>
        <tissue evidence="5">Liver</tissue>
    </source>
</reference>
<feature type="signal peptide" evidence="3">
    <location>
        <begin position="1"/>
        <end position="30"/>
    </location>
</feature>
<dbReference type="GO" id="GO:0030133">
    <property type="term" value="C:transport vesicle"/>
    <property type="evidence" value="ECO:0007669"/>
    <property type="project" value="UniProtKB-SubCell"/>
</dbReference>
<feature type="domain" description="RESP18" evidence="4">
    <location>
        <begin position="37"/>
        <end position="139"/>
    </location>
</feature>
<dbReference type="STRING" id="885580.ENSFDAP00000003631"/>
<evidence type="ECO:0000256" key="1">
    <source>
        <dbReference type="ARBA" id="ARBA00004398"/>
    </source>
</evidence>
<dbReference type="PANTHER" id="PTHR17314:SF0">
    <property type="entry name" value="REGULATED ENDOCRINE-SPECIFIC PROTEIN 18"/>
    <property type="match status" value="1"/>
</dbReference>
<dbReference type="PANTHER" id="PTHR17314">
    <property type="entry name" value="REGULATED ENDOCRINE SPECIFIC PROTEIN 18"/>
    <property type="match status" value="1"/>
</dbReference>
<sequence>MQRPLWSGASGSLPLLLCFLLLNSCPGCCSDISPHDGQGQSEVGQLWPLQEFTAPFFRHLQVLLHQLVPQGLFWKNDIIQDLMTQNMEHMSRPYPQDPCLKDGKAVLPTKTTGVRGKQEEKLRLLFPTSPLPKVNGDQCFTSKVVPKTLKKEVTNTAEGLSGPFTTVGHNLVAD</sequence>
<comment type="subcellular location">
    <subcellularLocation>
        <location evidence="1">Cytoplasmic vesicle</location>
        <location evidence="1">Secretory vesicle</location>
    </subcellularLocation>
</comment>
<dbReference type="Pfam" id="PF14948">
    <property type="entry name" value="RESP18"/>
    <property type="match status" value="1"/>
</dbReference>
<dbReference type="GO" id="GO:0005783">
    <property type="term" value="C:endoplasmic reticulum"/>
    <property type="evidence" value="ECO:0007669"/>
    <property type="project" value="TreeGrafter"/>
</dbReference>
<organism evidence="5 6">
    <name type="scientific">Fukomys damarensis</name>
    <name type="common">Damaraland mole rat</name>
    <name type="synonym">Cryptomys damarensis</name>
    <dbReference type="NCBI Taxonomy" id="885580"/>
    <lineage>
        <taxon>Eukaryota</taxon>
        <taxon>Metazoa</taxon>
        <taxon>Chordata</taxon>
        <taxon>Craniata</taxon>
        <taxon>Vertebrata</taxon>
        <taxon>Euteleostomi</taxon>
        <taxon>Mammalia</taxon>
        <taxon>Eutheria</taxon>
        <taxon>Euarchontoglires</taxon>
        <taxon>Glires</taxon>
        <taxon>Rodentia</taxon>
        <taxon>Hystricomorpha</taxon>
        <taxon>Bathyergidae</taxon>
        <taxon>Fukomys</taxon>
    </lineage>
</organism>